<gene>
    <name evidence="1" type="ORF">HCDG_05574</name>
</gene>
<organism evidence="1 2">
    <name type="scientific">Ajellomyces capsulatus (strain H143)</name>
    <name type="common">Darling's disease fungus</name>
    <name type="synonym">Histoplasma capsulatum</name>
    <dbReference type="NCBI Taxonomy" id="544712"/>
    <lineage>
        <taxon>Eukaryota</taxon>
        <taxon>Fungi</taxon>
        <taxon>Dikarya</taxon>
        <taxon>Ascomycota</taxon>
        <taxon>Pezizomycotina</taxon>
        <taxon>Eurotiomycetes</taxon>
        <taxon>Eurotiomycetidae</taxon>
        <taxon>Onygenales</taxon>
        <taxon>Ajellomycetaceae</taxon>
        <taxon>Histoplasma</taxon>
    </lineage>
</organism>
<dbReference type="AlphaFoldDB" id="C6HH93"/>
<evidence type="ECO:0000313" key="2">
    <source>
        <dbReference type="Proteomes" id="UP000002624"/>
    </source>
</evidence>
<dbReference type="Proteomes" id="UP000002624">
    <property type="component" value="Unassembled WGS sequence"/>
</dbReference>
<dbReference type="VEuPathDB" id="FungiDB:HCDG_05574"/>
<protein>
    <submittedName>
        <fullName evidence="1">Uncharacterized protein</fullName>
    </submittedName>
</protein>
<reference evidence="2" key="1">
    <citation type="submission" date="2009-05" db="EMBL/GenBank/DDBJ databases">
        <title>The genome sequence of Ajellomyces capsulatus strain H143.</title>
        <authorList>
            <person name="Champion M."/>
            <person name="Cuomo C.A."/>
            <person name="Ma L.-J."/>
            <person name="Henn M.R."/>
            <person name="Sil A."/>
            <person name="Goldman B."/>
            <person name="Young S.K."/>
            <person name="Kodira C.D."/>
            <person name="Zeng Q."/>
            <person name="Koehrsen M."/>
            <person name="Alvarado L."/>
            <person name="Berlin A.M."/>
            <person name="Borenstein D."/>
            <person name="Chen Z."/>
            <person name="Engels R."/>
            <person name="Freedman E."/>
            <person name="Gellesch M."/>
            <person name="Goldberg J."/>
            <person name="Griggs A."/>
            <person name="Gujja S."/>
            <person name="Heiman D.I."/>
            <person name="Hepburn T.A."/>
            <person name="Howarth C."/>
            <person name="Jen D."/>
            <person name="Larson L."/>
            <person name="Lewis B."/>
            <person name="Mehta T."/>
            <person name="Park D."/>
            <person name="Pearson M."/>
            <person name="Roberts A."/>
            <person name="Saif S."/>
            <person name="Shea T.D."/>
            <person name="Shenoy N."/>
            <person name="Sisk P."/>
            <person name="Stolte C."/>
            <person name="Sykes S."/>
            <person name="Walk T."/>
            <person name="White J."/>
            <person name="Yandava C."/>
            <person name="Klein B."/>
            <person name="McEwen J.G."/>
            <person name="Puccia R."/>
            <person name="Goldman G.H."/>
            <person name="Felipe M.S."/>
            <person name="Nino-Vega G."/>
            <person name="San-Blas G."/>
            <person name="Taylor J.W."/>
            <person name="Mendoza L."/>
            <person name="Galagan J.E."/>
            <person name="Nusbaum C."/>
            <person name="Birren B.W."/>
        </authorList>
    </citation>
    <scope>NUCLEOTIDE SEQUENCE [LARGE SCALE GENOMIC DNA]</scope>
    <source>
        <strain evidence="2">H143</strain>
    </source>
</reference>
<dbReference type="OMA" id="DQHHQRI"/>
<dbReference type="OrthoDB" id="10499969at2759"/>
<dbReference type="EMBL" id="GG692427">
    <property type="protein sequence ID" value="EER40177.1"/>
    <property type="molecule type" value="Genomic_DNA"/>
</dbReference>
<dbReference type="HOGENOM" id="CLU_1926976_0_0_1"/>
<accession>C6HH93</accession>
<evidence type="ECO:0000313" key="1">
    <source>
        <dbReference type="EMBL" id="EER40177.1"/>
    </source>
</evidence>
<sequence>MAGGLRMQPPLFRAGWRAFRGHLGLNDQHHQRIATSRRPISPQSLPDTAIGVSKLIHQQTCHGQKAGNSLEHCLWFTQTAAYRTPLLHSTAQLISLLGSRPRILQQDQHCRPLTNSLGPSFGEGSNNLDTL</sequence>
<name>C6HH93_AJECH</name>
<proteinExistence type="predicted"/>